<dbReference type="STRING" id="860235.AOZ06_38060"/>
<gene>
    <name evidence="1" type="ORF">AOZ06_38060</name>
</gene>
<protein>
    <submittedName>
        <fullName evidence="1">Uncharacterized protein</fullName>
    </submittedName>
</protein>
<accession>A0A0N9IAT9</accession>
<reference evidence="1 2" key="1">
    <citation type="submission" date="2015-07" db="EMBL/GenBank/DDBJ databases">
        <title>Genome sequencing of Kibdelosporangium phytohabitans.</title>
        <authorList>
            <person name="Qin S."/>
            <person name="Xing K."/>
        </authorList>
    </citation>
    <scope>NUCLEOTIDE SEQUENCE [LARGE SCALE GENOMIC DNA]</scope>
    <source>
        <strain evidence="1 2">KLBMP1111</strain>
    </source>
</reference>
<dbReference type="Proteomes" id="UP000063699">
    <property type="component" value="Chromosome"/>
</dbReference>
<dbReference type="Gene3D" id="3.40.50.300">
    <property type="entry name" value="P-loop containing nucleotide triphosphate hydrolases"/>
    <property type="match status" value="1"/>
</dbReference>
<dbReference type="SUPFAM" id="SSF52540">
    <property type="entry name" value="P-loop containing nucleoside triphosphate hydrolases"/>
    <property type="match status" value="1"/>
</dbReference>
<dbReference type="InterPro" id="IPR027417">
    <property type="entry name" value="P-loop_NTPase"/>
</dbReference>
<organism evidence="1 2">
    <name type="scientific">Kibdelosporangium phytohabitans</name>
    <dbReference type="NCBI Taxonomy" id="860235"/>
    <lineage>
        <taxon>Bacteria</taxon>
        <taxon>Bacillati</taxon>
        <taxon>Actinomycetota</taxon>
        <taxon>Actinomycetes</taxon>
        <taxon>Pseudonocardiales</taxon>
        <taxon>Pseudonocardiaceae</taxon>
        <taxon>Kibdelosporangium</taxon>
    </lineage>
</organism>
<sequence>MAVQAVQVTQVFLVCGPSGAGKTMLSYPLARRAGAALVEVDDLVIAAQTLTTAGQQPELHYWDENPDAEGRLPVQQIVDMQIATARVLAPAVNAVIANHVQTATPVVIEGDYLLPELGADWGDVVRAVVVHEPDLDQLIRNYAAREPEAGIQRKRAECSLAYGDWLAGQAVRHGVPVLRPRPWVSADQRVNAALRVVPQGCS</sequence>
<dbReference type="EMBL" id="CP012752">
    <property type="protein sequence ID" value="ALG11901.1"/>
    <property type="molecule type" value="Genomic_DNA"/>
</dbReference>
<keyword evidence="2" id="KW-1185">Reference proteome</keyword>
<evidence type="ECO:0000313" key="1">
    <source>
        <dbReference type="EMBL" id="ALG11901.1"/>
    </source>
</evidence>
<dbReference type="AlphaFoldDB" id="A0A0N9IAT9"/>
<dbReference type="OrthoDB" id="1896231at2"/>
<name>A0A0N9IAT9_9PSEU</name>
<evidence type="ECO:0000313" key="2">
    <source>
        <dbReference type="Proteomes" id="UP000063699"/>
    </source>
</evidence>
<proteinExistence type="predicted"/>
<dbReference type="KEGG" id="kphy:AOZ06_38060"/>